<protein>
    <recommendedName>
        <fullName evidence="4">Tc1-like transposase DDE domain-containing protein</fullName>
    </recommendedName>
</protein>
<feature type="region of interest" description="Disordered" evidence="1">
    <location>
        <begin position="1"/>
        <end position="21"/>
    </location>
</feature>
<evidence type="ECO:0008006" key="4">
    <source>
        <dbReference type="Google" id="ProtNLM"/>
    </source>
</evidence>
<evidence type="ECO:0000313" key="2">
    <source>
        <dbReference type="EMBL" id="KAE9029135.1"/>
    </source>
</evidence>
<dbReference type="Proteomes" id="UP000460718">
    <property type="component" value="Unassembled WGS sequence"/>
</dbReference>
<organism evidence="2 3">
    <name type="scientific">Phytophthora fragariae</name>
    <dbReference type="NCBI Taxonomy" id="53985"/>
    <lineage>
        <taxon>Eukaryota</taxon>
        <taxon>Sar</taxon>
        <taxon>Stramenopiles</taxon>
        <taxon>Oomycota</taxon>
        <taxon>Peronosporomycetes</taxon>
        <taxon>Peronosporales</taxon>
        <taxon>Peronosporaceae</taxon>
        <taxon>Phytophthora</taxon>
    </lineage>
</organism>
<gene>
    <name evidence="2" type="ORF">PF011_g1224</name>
</gene>
<comment type="caution">
    <text evidence="2">The sequence shown here is derived from an EMBL/GenBank/DDBJ whole genome shotgun (WGS) entry which is preliminary data.</text>
</comment>
<evidence type="ECO:0000313" key="3">
    <source>
        <dbReference type="Proteomes" id="UP000460718"/>
    </source>
</evidence>
<feature type="compositionally biased region" description="Low complexity" evidence="1">
    <location>
        <begin position="1"/>
        <end position="10"/>
    </location>
</feature>
<sequence>MPSQRQQQRGEQGKEEGFRRSSNLSQRAMFIEELFKVIKESNVYKNEYSEIVVIIFDNEPSYSQTEVLVPVHDDLGLRRLGPYRLMCNPIENGFRSVTAHIMQYLSLMRDMNQPRTQLTSTGPWISEAEAHV</sequence>
<dbReference type="AlphaFoldDB" id="A0A6A3MI71"/>
<accession>A0A6A3MI71</accession>
<dbReference type="EMBL" id="QXFW01000032">
    <property type="protein sequence ID" value="KAE9029135.1"/>
    <property type="molecule type" value="Genomic_DNA"/>
</dbReference>
<evidence type="ECO:0000256" key="1">
    <source>
        <dbReference type="SAM" id="MobiDB-lite"/>
    </source>
</evidence>
<proteinExistence type="predicted"/>
<reference evidence="2 3" key="1">
    <citation type="submission" date="2018-09" db="EMBL/GenBank/DDBJ databases">
        <title>Genomic investigation of the strawberry pathogen Phytophthora fragariae indicates pathogenicity is determined by transcriptional variation in three key races.</title>
        <authorList>
            <person name="Adams T.M."/>
            <person name="Armitage A.D."/>
            <person name="Sobczyk M.K."/>
            <person name="Bates H.J."/>
            <person name="Dunwell J.M."/>
            <person name="Nellist C.F."/>
            <person name="Harrison R.J."/>
        </authorList>
    </citation>
    <scope>NUCLEOTIDE SEQUENCE [LARGE SCALE GENOMIC DNA]</scope>
    <source>
        <strain evidence="2 3">SCRP245</strain>
    </source>
</reference>
<name>A0A6A3MI71_9STRA</name>